<accession>A0A1X6NC74</accession>
<dbReference type="AlphaFoldDB" id="A0A1X6NC74"/>
<keyword evidence="4" id="KW-1185">Reference proteome</keyword>
<name>A0A1X6NC74_9APHY</name>
<gene>
    <name evidence="3" type="ORF">POSPLADRAFT_1043713</name>
</gene>
<dbReference type="PANTHER" id="PTHR47417:SF1">
    <property type="entry name" value="SMR DOMAIN-CONTAINING PROTEIN YPL199C"/>
    <property type="match status" value="1"/>
</dbReference>
<dbReference type="SMART" id="SM00463">
    <property type="entry name" value="SMR"/>
    <property type="match status" value="2"/>
</dbReference>
<dbReference type="PANTHER" id="PTHR47417">
    <property type="entry name" value="SMR DOMAIN-CONTAINING PROTEIN YPL199C"/>
    <property type="match status" value="1"/>
</dbReference>
<dbReference type="SMART" id="SM01162">
    <property type="entry name" value="DUF1771"/>
    <property type="match status" value="1"/>
</dbReference>
<dbReference type="InterPro" id="IPR002625">
    <property type="entry name" value="Smr_dom"/>
</dbReference>
<feature type="compositionally biased region" description="Polar residues" evidence="1">
    <location>
        <begin position="270"/>
        <end position="288"/>
    </location>
</feature>
<dbReference type="Proteomes" id="UP000194127">
    <property type="component" value="Unassembled WGS sequence"/>
</dbReference>
<dbReference type="OrthoDB" id="3231855at2759"/>
<protein>
    <recommendedName>
        <fullName evidence="2">Smr domain-containing protein</fullName>
    </recommendedName>
</protein>
<dbReference type="EMBL" id="KZ110592">
    <property type="protein sequence ID" value="OSX66248.1"/>
    <property type="molecule type" value="Genomic_DNA"/>
</dbReference>
<feature type="compositionally biased region" description="Low complexity" evidence="1">
    <location>
        <begin position="320"/>
        <end position="356"/>
    </location>
</feature>
<dbReference type="InterPro" id="IPR053020">
    <property type="entry name" value="Smr_domain_protein"/>
</dbReference>
<dbReference type="Pfam" id="PF08590">
    <property type="entry name" value="DUF1771"/>
    <property type="match status" value="1"/>
</dbReference>
<evidence type="ECO:0000259" key="2">
    <source>
        <dbReference type="PROSITE" id="PS50828"/>
    </source>
</evidence>
<dbReference type="STRING" id="670580.A0A1X6NC74"/>
<evidence type="ECO:0000256" key="1">
    <source>
        <dbReference type="SAM" id="MobiDB-lite"/>
    </source>
</evidence>
<dbReference type="Gene3D" id="3.30.1370.110">
    <property type="match status" value="2"/>
</dbReference>
<organism evidence="3 4">
    <name type="scientific">Postia placenta MAD-698-R-SB12</name>
    <dbReference type="NCBI Taxonomy" id="670580"/>
    <lineage>
        <taxon>Eukaryota</taxon>
        <taxon>Fungi</taxon>
        <taxon>Dikarya</taxon>
        <taxon>Basidiomycota</taxon>
        <taxon>Agaricomycotina</taxon>
        <taxon>Agaricomycetes</taxon>
        <taxon>Polyporales</taxon>
        <taxon>Adustoporiaceae</taxon>
        <taxon>Rhodonia</taxon>
    </lineage>
</organism>
<dbReference type="InterPro" id="IPR036063">
    <property type="entry name" value="Smr_dom_sf"/>
</dbReference>
<dbReference type="Pfam" id="PF01713">
    <property type="entry name" value="Smr"/>
    <property type="match status" value="2"/>
</dbReference>
<dbReference type="PROSITE" id="PS50828">
    <property type="entry name" value="SMR"/>
    <property type="match status" value="2"/>
</dbReference>
<reference evidence="3 4" key="1">
    <citation type="submission" date="2017-04" db="EMBL/GenBank/DDBJ databases">
        <title>Genome Sequence of the Model Brown-Rot Fungus Postia placenta SB12.</title>
        <authorList>
            <consortium name="DOE Joint Genome Institute"/>
            <person name="Gaskell J."/>
            <person name="Kersten P."/>
            <person name="Larrondo L.F."/>
            <person name="Canessa P."/>
            <person name="Martinez D."/>
            <person name="Hibbett D."/>
            <person name="Schmoll M."/>
            <person name="Kubicek C.P."/>
            <person name="Martinez A.T."/>
            <person name="Yadav J."/>
            <person name="Master E."/>
            <person name="Magnuson J.K."/>
            <person name="James T."/>
            <person name="Yaver D."/>
            <person name="Berka R."/>
            <person name="Labutti K."/>
            <person name="Lipzen A."/>
            <person name="Aerts A."/>
            <person name="Barry K."/>
            <person name="Henrissat B."/>
            <person name="Blanchette R."/>
            <person name="Grigoriev I."/>
            <person name="Cullen D."/>
        </authorList>
    </citation>
    <scope>NUCLEOTIDE SEQUENCE [LARGE SCALE GENOMIC DNA]</scope>
    <source>
        <strain evidence="3 4">MAD-698-R-SB12</strain>
    </source>
</reference>
<evidence type="ECO:0000313" key="4">
    <source>
        <dbReference type="Proteomes" id="UP000194127"/>
    </source>
</evidence>
<feature type="domain" description="Smr" evidence="2">
    <location>
        <begin position="26"/>
        <end position="102"/>
    </location>
</feature>
<dbReference type="RefSeq" id="XP_024343042.1">
    <property type="nucleotide sequence ID" value="XM_024478376.1"/>
</dbReference>
<dbReference type="SUPFAM" id="SSF160443">
    <property type="entry name" value="SMR domain-like"/>
    <property type="match status" value="2"/>
</dbReference>
<dbReference type="GeneID" id="36323326"/>
<feature type="domain" description="Smr" evidence="2">
    <location>
        <begin position="512"/>
        <end position="588"/>
    </location>
</feature>
<feature type="region of interest" description="Disordered" evidence="1">
    <location>
        <begin position="256"/>
        <end position="362"/>
    </location>
</feature>
<evidence type="ECO:0000313" key="3">
    <source>
        <dbReference type="EMBL" id="OSX66248.1"/>
    </source>
</evidence>
<sequence>MAARWAFSDLTSGWAENNQGRADNEIDLHGLHVRKALDHVEQAITAARESGKAELNFIVGQGRHSVNGVAKIKLAVEDWLRKQDIAYVPGPGNPGLLIVTLIRWKMCMLACVKPLLCADVVDLGLEVWAYAVTPHDECCQVLSIALVCFVFDEKRTKRAVGGHYCVHWAYVHVQGSKLEAEAEAWRARSPAIHALRYEFYIYCAHRDRSTGLSSPPSPSACASAVPTTMDLLTFCVVAAAAALVYALFTSECNGAQRPGPQRPSYGATLSAPQYTDPQPHQAIRSTPSYVAAQATDPTPSRPAVQPTASDQPYQAAPPIQAYQTTQSASTSTYPYQPYSSIQPPQPAQSPWASPQTRPGEQAPLLSAVNAPPRQTYAQVVNPKPQRRDPPSFSVPAARPVLPNITVCASAAPDSDDNADDSDGSSISDIESVTQLRLQYENPQALRDLARTSGDQQRVYAKRSRACARRDRGLAKEFTKTAKAHARKAKRYNARAAKWVYAENNKRRRSNTVDLHGLYVAEALEYAQRAIGAARESGQAKLSLIVGQGQHSENGVAKIKPALEGWLQKQGTAYKPDEQNPGRLLITLDA</sequence>
<proteinExistence type="predicted"/>
<dbReference type="InterPro" id="IPR013899">
    <property type="entry name" value="DUF1771"/>
</dbReference>